<dbReference type="EMBL" id="KX098389">
    <property type="protein sequence ID" value="ANJ65191.1"/>
    <property type="molecule type" value="Genomic_DNA"/>
</dbReference>
<dbReference type="GeneID" id="29065825"/>
<proteinExistence type="predicted"/>
<keyword evidence="2" id="KW-1185">Reference proteome</keyword>
<dbReference type="KEGG" id="vg:29065825"/>
<sequence>MSQANKKIVMIMGKPNTGKSTSLRNMNQESMIYLNTDLKDVPFRDRFLMNVEVSNATDILGFIDDIEHSDECSGAALDTITFLMAMYERQYVTPFAGTKTGQSAWGDYGNFYRSFIHAIKSGSKSYVILAHEDESLNEQSMQMESRVPVKGAVGKIGVEADFTTILRTLQIPVKKLEGHENDLLTITDEEREDGVKYVFQTRINKESAGAKMRSAMGLWSRNELYIDNDMALVYKRLEDYYGK</sequence>
<name>A0A191ZCS8_9CAUD</name>
<gene>
    <name evidence="1" type="ORF">FROZEN_62</name>
</gene>
<dbReference type="Pfam" id="PF13479">
    <property type="entry name" value="AAA_24"/>
    <property type="match status" value="1"/>
</dbReference>
<organism evidence="1 2">
    <name type="scientific">Erwinia phage vB_EamP_Frozen</name>
    <dbReference type="NCBI Taxonomy" id="1852641"/>
    <lineage>
        <taxon>Viruses</taxon>
        <taxon>Duplodnaviria</taxon>
        <taxon>Heunggongvirae</taxon>
        <taxon>Uroviricota</taxon>
        <taxon>Caudoviricetes</taxon>
        <taxon>Schitoviridae</taxon>
        <taxon>Erskinevirinae</taxon>
        <taxon>Johnsonvirus</taxon>
        <taxon>Johnsonvirus frozen</taxon>
    </lineage>
</organism>
<dbReference type="OrthoDB" id="7069at10239"/>
<dbReference type="Proteomes" id="UP000202061">
    <property type="component" value="Segment"/>
</dbReference>
<dbReference type="RefSeq" id="YP_009286191.1">
    <property type="nucleotide sequence ID" value="NC_031062.2"/>
</dbReference>
<protein>
    <submittedName>
        <fullName evidence="1">AAA domain protein</fullName>
    </submittedName>
</protein>
<accession>A0A191ZCS8</accession>
<evidence type="ECO:0000313" key="2">
    <source>
        <dbReference type="Proteomes" id="UP000202061"/>
    </source>
</evidence>
<evidence type="ECO:0000313" key="1">
    <source>
        <dbReference type="EMBL" id="ANJ65191.1"/>
    </source>
</evidence>
<reference evidence="1" key="1">
    <citation type="submission" date="2017-06" db="EMBL/GenBank/DDBJ databases">
        <authorList>
            <person name="Berg J.A."/>
            <person name="Peck M.D."/>
            <person name="Grossarth S.E."/>
            <person name="Jarvis T.M."/>
            <person name="Merrill B.D."/>
            <person name="Breakwell D.P."/>
            <person name="Burnett S.H."/>
            <person name="Grose J.H."/>
        </authorList>
    </citation>
    <scope>NUCLEOTIDE SEQUENCE [LARGE SCALE GENOMIC DNA]</scope>
</reference>